<feature type="region of interest" description="Leucine repeat II (LRII)" evidence="3">
    <location>
        <begin position="304"/>
        <end position="336"/>
    </location>
</feature>
<name>A0A068V0S2_COFCA</name>
<keyword evidence="5" id="KW-1185">Reference proteome</keyword>
<comment type="caution">
    <text evidence="3">Lacks conserved residue(s) required for the propagation of feature annotation.</text>
</comment>
<dbReference type="InParanoid" id="A0A068V0S2"/>
<sequence>MDTLFHGDGQSIKSANEFPQLDFDQQHSLSQGNLVNECQFDHLFNNVTGLSKLSSHLDVNSTPCEVGDDSPVEGDYFDGVFKYLQRMLMEEDDLLDKPCMLQDCLALQAAEKSFYEVLNENQPSSPSRGRPRAGQKRDSIRELVDLRDLLTRCAHAVAIYDNWTANELLKQIRQHSSPYGDPTERLAYCFANALEARLAGMGTTLYSALTTTRASAADILRAYGAYLEICPFQRMSNIFANKSIAKQTSTVTRIHIIDFGILYGFQWPCLIHGISLRPGGPPKLRITGVDLPQPGFRPAERIEETGGRLANYARRFNVPFEFNAVAKRWDTITAEDLAIDEDEMVVVNCLPRDSVMNLIKKINPEMFVHGVLNGTYGAPFFVTRFKEALYHFSSLFDMFEATLPREDQNRSMFEKEVIGREVMNVIACEGTERIERPDSYKQWQVRNQRAGFKQLPLNSEIMREIRAKVKSYYNKDFLIDADGAWMLQGWKGRVIYALSCWKPAGL</sequence>
<proteinExistence type="inferred from homology"/>
<dbReference type="STRING" id="49390.A0A068V0S2"/>
<organism evidence="4 5">
    <name type="scientific">Coffea canephora</name>
    <name type="common">Robusta coffee</name>
    <dbReference type="NCBI Taxonomy" id="49390"/>
    <lineage>
        <taxon>Eukaryota</taxon>
        <taxon>Viridiplantae</taxon>
        <taxon>Streptophyta</taxon>
        <taxon>Embryophyta</taxon>
        <taxon>Tracheophyta</taxon>
        <taxon>Spermatophyta</taxon>
        <taxon>Magnoliopsida</taxon>
        <taxon>eudicotyledons</taxon>
        <taxon>Gunneridae</taxon>
        <taxon>Pentapetalae</taxon>
        <taxon>asterids</taxon>
        <taxon>lamiids</taxon>
        <taxon>Gentianales</taxon>
        <taxon>Rubiaceae</taxon>
        <taxon>Ixoroideae</taxon>
        <taxon>Gardenieae complex</taxon>
        <taxon>Bertiereae - Coffeeae clade</taxon>
        <taxon>Coffeeae</taxon>
        <taxon>Coffea</taxon>
    </lineage>
</organism>
<evidence type="ECO:0000256" key="3">
    <source>
        <dbReference type="PROSITE-ProRule" id="PRU01191"/>
    </source>
</evidence>
<comment type="similarity">
    <text evidence="3">Belongs to the GRAS family.</text>
</comment>
<accession>A0A068V0S2</accession>
<feature type="region of interest" description="VHIID" evidence="3">
    <location>
        <begin position="223"/>
        <end position="288"/>
    </location>
</feature>
<evidence type="ECO:0000256" key="2">
    <source>
        <dbReference type="ARBA" id="ARBA00023163"/>
    </source>
</evidence>
<evidence type="ECO:0000256" key="1">
    <source>
        <dbReference type="ARBA" id="ARBA00023015"/>
    </source>
</evidence>
<feature type="short sequence motif" description="VHIID" evidence="3">
    <location>
        <begin position="254"/>
        <end position="258"/>
    </location>
</feature>
<dbReference type="OMA" id="HRMSNIL"/>
<dbReference type="Pfam" id="PF03514">
    <property type="entry name" value="GRAS"/>
    <property type="match status" value="1"/>
</dbReference>
<dbReference type="PANTHER" id="PTHR31636">
    <property type="entry name" value="OSJNBA0084A10.13 PROTEIN-RELATED"/>
    <property type="match status" value="1"/>
</dbReference>
<reference evidence="5" key="1">
    <citation type="journal article" date="2014" name="Science">
        <title>The coffee genome provides insight into the convergent evolution of caffeine biosynthesis.</title>
        <authorList>
            <person name="Denoeud F."/>
            <person name="Carretero-Paulet L."/>
            <person name="Dereeper A."/>
            <person name="Droc G."/>
            <person name="Guyot R."/>
            <person name="Pietrella M."/>
            <person name="Zheng C."/>
            <person name="Alberti A."/>
            <person name="Anthony F."/>
            <person name="Aprea G."/>
            <person name="Aury J.M."/>
            <person name="Bento P."/>
            <person name="Bernard M."/>
            <person name="Bocs S."/>
            <person name="Campa C."/>
            <person name="Cenci A."/>
            <person name="Combes M.C."/>
            <person name="Crouzillat D."/>
            <person name="Da Silva C."/>
            <person name="Daddiego L."/>
            <person name="De Bellis F."/>
            <person name="Dussert S."/>
            <person name="Garsmeur O."/>
            <person name="Gayraud T."/>
            <person name="Guignon V."/>
            <person name="Jahn K."/>
            <person name="Jamilloux V."/>
            <person name="Joet T."/>
            <person name="Labadie K."/>
            <person name="Lan T."/>
            <person name="Leclercq J."/>
            <person name="Lepelley M."/>
            <person name="Leroy T."/>
            <person name="Li L.T."/>
            <person name="Librado P."/>
            <person name="Lopez L."/>
            <person name="Munoz A."/>
            <person name="Noel B."/>
            <person name="Pallavicini A."/>
            <person name="Perrotta G."/>
            <person name="Poncet V."/>
            <person name="Pot D."/>
            <person name="Priyono X."/>
            <person name="Rigoreau M."/>
            <person name="Rouard M."/>
            <person name="Rozas J."/>
            <person name="Tranchant-Dubreuil C."/>
            <person name="VanBuren R."/>
            <person name="Zhang Q."/>
            <person name="Andrade A.C."/>
            <person name="Argout X."/>
            <person name="Bertrand B."/>
            <person name="de Kochko A."/>
            <person name="Graziosi G."/>
            <person name="Henry R.J."/>
            <person name="Jayarama X."/>
            <person name="Ming R."/>
            <person name="Nagai C."/>
            <person name="Rounsley S."/>
            <person name="Sankoff D."/>
            <person name="Giuliano G."/>
            <person name="Albert V.A."/>
            <person name="Wincker P."/>
            <person name="Lashermes P."/>
        </authorList>
    </citation>
    <scope>NUCLEOTIDE SEQUENCE [LARGE SCALE GENOMIC DNA]</scope>
    <source>
        <strain evidence="5">cv. DH200-94</strain>
    </source>
</reference>
<dbReference type="EMBL" id="HG739163">
    <property type="protein sequence ID" value="CDP14104.1"/>
    <property type="molecule type" value="Genomic_DNA"/>
</dbReference>
<gene>
    <name evidence="4" type="ORF">GSCOC_T00039317001</name>
</gene>
<dbReference type="Proteomes" id="UP000295252">
    <property type="component" value="Chromosome I"/>
</dbReference>
<evidence type="ECO:0000313" key="5">
    <source>
        <dbReference type="Proteomes" id="UP000295252"/>
    </source>
</evidence>
<feature type="region of interest" description="SAW" evidence="3">
    <location>
        <begin position="427"/>
        <end position="502"/>
    </location>
</feature>
<dbReference type="OrthoDB" id="47276at2759"/>
<keyword evidence="2" id="KW-0804">Transcription</keyword>
<dbReference type="AlphaFoldDB" id="A0A068V0S2"/>
<dbReference type="PROSITE" id="PS50985">
    <property type="entry name" value="GRAS"/>
    <property type="match status" value="1"/>
</dbReference>
<dbReference type="Gramene" id="CDP14104">
    <property type="protein sequence ID" value="CDP14104"/>
    <property type="gene ID" value="GSCOC_T00039317001"/>
</dbReference>
<dbReference type="InterPro" id="IPR005202">
    <property type="entry name" value="TF_GRAS"/>
</dbReference>
<protein>
    <submittedName>
        <fullName evidence="4">Uncharacterized protein</fullName>
    </submittedName>
</protein>
<feature type="region of interest" description="Leucine repeat I (LRI)" evidence="3">
    <location>
        <begin position="144"/>
        <end position="204"/>
    </location>
</feature>
<keyword evidence="1" id="KW-0805">Transcription regulation</keyword>
<dbReference type="PhylomeDB" id="A0A068V0S2"/>
<evidence type="ECO:0000313" key="4">
    <source>
        <dbReference type="EMBL" id="CDP14104.1"/>
    </source>
</evidence>